<name>A0A6F8Y6E3_9ACTN</name>
<accession>A0A6F8Y6E3</accession>
<feature type="region of interest" description="Disordered" evidence="1">
    <location>
        <begin position="169"/>
        <end position="238"/>
    </location>
</feature>
<feature type="compositionally biased region" description="Low complexity" evidence="1">
    <location>
        <begin position="184"/>
        <end position="206"/>
    </location>
</feature>
<dbReference type="PANTHER" id="PTHR46623:SF6">
    <property type="entry name" value="ALPHA_BETA-HYDROLASES SUPERFAMILY PROTEIN"/>
    <property type="match status" value="1"/>
</dbReference>
<dbReference type="SUPFAM" id="SSF53474">
    <property type="entry name" value="alpha/beta-Hydrolases"/>
    <property type="match status" value="1"/>
</dbReference>
<dbReference type="EMBL" id="AP022870">
    <property type="protein sequence ID" value="BCB81548.1"/>
    <property type="molecule type" value="Genomic_DNA"/>
</dbReference>
<dbReference type="AlphaFoldDB" id="A0A6F8Y6E3"/>
<protein>
    <recommendedName>
        <fullName evidence="2">Dienelactone hydrolase domain-containing protein</fullName>
    </recommendedName>
</protein>
<proteinExistence type="predicted"/>
<organism evidence="3 4">
    <name type="scientific">Phytohabitans flavus</name>
    <dbReference type="NCBI Taxonomy" id="1076124"/>
    <lineage>
        <taxon>Bacteria</taxon>
        <taxon>Bacillati</taxon>
        <taxon>Actinomycetota</taxon>
        <taxon>Actinomycetes</taxon>
        <taxon>Micromonosporales</taxon>
        <taxon>Micromonosporaceae</taxon>
    </lineage>
</organism>
<dbReference type="PANTHER" id="PTHR46623">
    <property type="entry name" value="CARBOXYMETHYLENEBUTENOLIDASE-RELATED"/>
    <property type="match status" value="1"/>
</dbReference>
<sequence length="238" mass="25257">MGEMVSFPSNGGTSEGYLALPAALSAPAVVVIQEYWGLVPHIISLTERFAEAGFVALAPDLYHGQHATEPDEAGKLLMGLAMDQAAKDIACAGAYLTQRPETGGKVGAVGFCAGGSLALWSATISDEIVASVGFYPVLPWERMRPDWSGYSGKSAVIHCSEGTAPRRRRVWGWPGARSRRPAVTASCTTTRAPSTPSSTTTGPRSSTTRRPRARGPARSTSSARGWADRHTPDDPYPR</sequence>
<dbReference type="GO" id="GO:0016787">
    <property type="term" value="F:hydrolase activity"/>
    <property type="evidence" value="ECO:0007669"/>
    <property type="project" value="InterPro"/>
</dbReference>
<keyword evidence="4" id="KW-1185">Reference proteome</keyword>
<feature type="compositionally biased region" description="Low complexity" evidence="1">
    <location>
        <begin position="216"/>
        <end position="225"/>
    </location>
</feature>
<dbReference type="KEGG" id="pfla:Pflav_079580"/>
<gene>
    <name evidence="3" type="ORF">Pflav_079580</name>
</gene>
<evidence type="ECO:0000259" key="2">
    <source>
        <dbReference type="Pfam" id="PF01738"/>
    </source>
</evidence>
<dbReference type="Proteomes" id="UP000502508">
    <property type="component" value="Chromosome"/>
</dbReference>
<dbReference type="InterPro" id="IPR029058">
    <property type="entry name" value="AB_hydrolase_fold"/>
</dbReference>
<feature type="compositionally biased region" description="Basic and acidic residues" evidence="1">
    <location>
        <begin position="226"/>
        <end position="238"/>
    </location>
</feature>
<evidence type="ECO:0000256" key="1">
    <source>
        <dbReference type="SAM" id="MobiDB-lite"/>
    </source>
</evidence>
<feature type="domain" description="Dienelactone hydrolase" evidence="2">
    <location>
        <begin position="15"/>
        <end position="139"/>
    </location>
</feature>
<dbReference type="InterPro" id="IPR002925">
    <property type="entry name" value="Dienelactn_hydro"/>
</dbReference>
<reference evidence="3 4" key="2">
    <citation type="submission" date="2020-03" db="EMBL/GenBank/DDBJ databases">
        <authorList>
            <person name="Ichikawa N."/>
            <person name="Kimura A."/>
            <person name="Kitahashi Y."/>
            <person name="Uohara A."/>
        </authorList>
    </citation>
    <scope>NUCLEOTIDE SEQUENCE [LARGE SCALE GENOMIC DNA]</scope>
    <source>
        <strain evidence="3 4">NBRC 107702</strain>
    </source>
</reference>
<evidence type="ECO:0000313" key="4">
    <source>
        <dbReference type="Proteomes" id="UP000502508"/>
    </source>
</evidence>
<dbReference type="InterPro" id="IPR051049">
    <property type="entry name" value="Dienelactone_hydrolase-like"/>
</dbReference>
<evidence type="ECO:0000313" key="3">
    <source>
        <dbReference type="EMBL" id="BCB81548.1"/>
    </source>
</evidence>
<dbReference type="Pfam" id="PF01738">
    <property type="entry name" value="DLH"/>
    <property type="match status" value="1"/>
</dbReference>
<dbReference type="Gene3D" id="3.40.50.1820">
    <property type="entry name" value="alpha/beta hydrolase"/>
    <property type="match status" value="1"/>
</dbReference>
<reference evidence="3 4" key="1">
    <citation type="submission" date="2020-03" db="EMBL/GenBank/DDBJ databases">
        <title>Whole genome shotgun sequence of Phytohabitans flavus NBRC 107702.</title>
        <authorList>
            <person name="Komaki H."/>
            <person name="Tamura T."/>
        </authorList>
    </citation>
    <scope>NUCLEOTIDE SEQUENCE [LARGE SCALE GENOMIC DNA]</scope>
    <source>
        <strain evidence="3 4">NBRC 107702</strain>
    </source>
</reference>